<feature type="compositionally biased region" description="Low complexity" evidence="4">
    <location>
        <begin position="1"/>
        <end position="22"/>
    </location>
</feature>
<keyword evidence="8" id="KW-1185">Reference proteome</keyword>
<evidence type="ECO:0000256" key="2">
    <source>
        <dbReference type="ARBA" id="ARBA00007648"/>
    </source>
</evidence>
<dbReference type="InterPro" id="IPR036971">
    <property type="entry name" value="PDEase_catalytic_dom_sf"/>
</dbReference>
<dbReference type="InterPro" id="IPR002073">
    <property type="entry name" value="PDEase_catalytic_dom"/>
</dbReference>
<protein>
    <recommendedName>
        <fullName evidence="3">3',5'-cyclic-GMP phosphodiesterase</fullName>
        <ecNumber evidence="3">3.1.4.35</ecNumber>
    </recommendedName>
</protein>
<evidence type="ECO:0000256" key="1">
    <source>
        <dbReference type="ARBA" id="ARBA00001968"/>
    </source>
</evidence>
<dbReference type="GO" id="GO:0007165">
    <property type="term" value="P:signal transduction"/>
    <property type="evidence" value="ECO:0007669"/>
    <property type="project" value="InterPro"/>
</dbReference>
<comment type="cofactor">
    <cofactor evidence="1">
        <name>a divalent metal cation</name>
        <dbReference type="ChEBI" id="CHEBI:60240"/>
    </cofactor>
</comment>
<comment type="similarity">
    <text evidence="2">Belongs to the cyclic nucleotide phosphodiesterase family.</text>
</comment>
<proteinExistence type="inferred from homology"/>
<dbReference type="Pfam" id="PF01590">
    <property type="entry name" value="GAF"/>
    <property type="match status" value="1"/>
</dbReference>
<dbReference type="OMA" id="HTRINTY"/>
<dbReference type="SUPFAM" id="SSF109604">
    <property type="entry name" value="HD-domain/PDEase-like"/>
    <property type="match status" value="1"/>
</dbReference>
<sequence length="811" mass="93411">MPKWSSDMSQRISSSRTSGDSSNVRPVHSSKKLEPSFRISDFYKKMRSTQFKKPKRISKMEVQAAARIIAPFIYLRSQSAGPKNITTKGKKSFRTIRLTRPSFNIPNISSHLKTTFDLPMLLLDSALTLKKCTKSENMILYLKDDANGEIFQFSTHVVAQSHRVNYKIQPGTTLAAYVAYTKQYVVTEDCLSDARFPFGLGWTTENGPALCTPIITPIGLELFAVIELSRDLKDKPYSKREVEACLNLVGWIGATVQENQDSMLFEKERILYDYLKQLISIYFCQPIELNMFFSELVVSARIALCAQSSAFYTIAHVDDRGDLEMDMYAESGIDKHQRKQWFKLNTSKTVAARVAITGKPLNLSRKELVLNRFNTSIFKPIPCRNILSMPVVYNKRAIGVVELLNKIDGEKFTKTDVDIMNNIILFCNATLSCYTLKEDMRRLLSRLKVRQKMLEYHMEPCIHDLQVFHELNVTIPNDLKKFSFLIDESIPTMNLCFYAHELLLHVMGKAYIEAVNTKKLLLMAAKATPNGIFHNFHHCFSLFHVVFFVLSQYPSLFTLDEKEELLLTALCHGVHNNNMIATSAQVDALPEYSEWKQFKYHETLKYMEIIFKDTGVLPPVVKPVYNEKMNEISQLLLYCYQKDYVQDGKDLVNRLDKKLFKWNHPDDRIRMKRGIMVVATYYLHTKPFIMSVTELMKLYCQLSDEIEGCQDSMINVSGLPIMPNTNENLQKVAVDQIKFLHEVVLPWIYIINLLFPNTAPIYAACLNVLECWKGVLQIEEDVEVWFPDKSIVYKTSKLRDEVMKVLDSLKT</sequence>
<dbReference type="InterPro" id="IPR003018">
    <property type="entry name" value="GAF"/>
</dbReference>
<feature type="domain" description="PDEase" evidence="5">
    <location>
        <begin position="533"/>
        <end position="762"/>
    </location>
</feature>
<dbReference type="Pfam" id="PF00233">
    <property type="entry name" value="PDEase_I"/>
    <property type="match status" value="1"/>
</dbReference>
<reference evidence="7" key="1">
    <citation type="submission" date="2022-01" db="UniProtKB">
        <authorList>
            <consortium name="EnsemblMetazoa"/>
        </authorList>
    </citation>
    <scope>IDENTIFICATION</scope>
</reference>
<dbReference type="GeneID" id="106664647"/>
<dbReference type="Gene3D" id="3.30.450.40">
    <property type="match status" value="2"/>
</dbReference>
<feature type="region of interest" description="Disordered" evidence="4">
    <location>
        <begin position="1"/>
        <end position="31"/>
    </location>
</feature>
<dbReference type="SUPFAM" id="SSF55781">
    <property type="entry name" value="GAF domain-like"/>
    <property type="match status" value="2"/>
</dbReference>
<dbReference type="AlphaFoldDB" id="A0A8I6RJ50"/>
<dbReference type="KEGG" id="clec:106664647"/>
<dbReference type="RefSeq" id="XP_014246052.1">
    <property type="nucleotide sequence ID" value="XM_014390566.2"/>
</dbReference>
<dbReference type="Proteomes" id="UP000494040">
    <property type="component" value="Unassembled WGS sequence"/>
</dbReference>
<feature type="domain" description="GAF" evidence="6">
    <location>
        <begin position="289"/>
        <end position="423"/>
    </location>
</feature>
<dbReference type="EnsemblMetazoa" id="XM_014390566.2">
    <property type="protein sequence ID" value="XP_014246052.1"/>
    <property type="gene ID" value="LOC106664647"/>
</dbReference>
<dbReference type="GO" id="GO:0047555">
    <property type="term" value="F:3',5'-cyclic-GMP phosphodiesterase activity"/>
    <property type="evidence" value="ECO:0007669"/>
    <property type="project" value="UniProtKB-EC"/>
</dbReference>
<evidence type="ECO:0000313" key="8">
    <source>
        <dbReference type="Proteomes" id="UP000494040"/>
    </source>
</evidence>
<dbReference type="InterPro" id="IPR029016">
    <property type="entry name" value="GAF-like_dom_sf"/>
</dbReference>
<accession>A0A8I6RJ50</accession>
<evidence type="ECO:0000259" key="6">
    <source>
        <dbReference type="Pfam" id="PF01590"/>
    </source>
</evidence>
<evidence type="ECO:0000259" key="5">
    <source>
        <dbReference type="Pfam" id="PF00233"/>
    </source>
</evidence>
<organism evidence="7 8">
    <name type="scientific">Cimex lectularius</name>
    <name type="common">Bed bug</name>
    <name type="synonym">Acanthia lectularia</name>
    <dbReference type="NCBI Taxonomy" id="79782"/>
    <lineage>
        <taxon>Eukaryota</taxon>
        <taxon>Metazoa</taxon>
        <taxon>Ecdysozoa</taxon>
        <taxon>Arthropoda</taxon>
        <taxon>Hexapoda</taxon>
        <taxon>Insecta</taxon>
        <taxon>Pterygota</taxon>
        <taxon>Neoptera</taxon>
        <taxon>Paraneoptera</taxon>
        <taxon>Hemiptera</taxon>
        <taxon>Heteroptera</taxon>
        <taxon>Panheteroptera</taxon>
        <taxon>Cimicomorpha</taxon>
        <taxon>Cimicidae</taxon>
        <taxon>Cimex</taxon>
    </lineage>
</organism>
<evidence type="ECO:0000256" key="3">
    <source>
        <dbReference type="ARBA" id="ARBA00012319"/>
    </source>
</evidence>
<evidence type="ECO:0000313" key="7">
    <source>
        <dbReference type="EnsemblMetazoa" id="XP_014246052.1"/>
    </source>
</evidence>
<dbReference type="Gene3D" id="1.10.1300.10">
    <property type="entry name" value="3'5'-cyclic nucleotide phosphodiesterase, catalytic domain"/>
    <property type="match status" value="1"/>
</dbReference>
<dbReference type="OrthoDB" id="6604998at2759"/>
<evidence type="ECO:0000256" key="4">
    <source>
        <dbReference type="SAM" id="MobiDB-lite"/>
    </source>
</evidence>
<name>A0A8I6RJ50_CIMLE</name>
<dbReference type="EC" id="3.1.4.35" evidence="3"/>